<name>A4G3G7_HERAR</name>
<organism evidence="2 3">
    <name type="scientific">Herminiimonas arsenicoxydans</name>
    <dbReference type="NCBI Taxonomy" id="204773"/>
    <lineage>
        <taxon>Bacteria</taxon>
        <taxon>Pseudomonadati</taxon>
        <taxon>Pseudomonadota</taxon>
        <taxon>Betaproteobacteria</taxon>
        <taxon>Burkholderiales</taxon>
        <taxon>Oxalobacteraceae</taxon>
        <taxon>Herminiimonas</taxon>
    </lineage>
</organism>
<keyword evidence="3" id="KW-1185">Reference proteome</keyword>
<evidence type="ECO:0000256" key="1">
    <source>
        <dbReference type="SAM" id="Phobius"/>
    </source>
</evidence>
<dbReference type="PIRSF" id="PIRSF002599">
    <property type="entry name" value="Cold_shock_A"/>
    <property type="match status" value="1"/>
</dbReference>
<dbReference type="Pfam" id="PF06961">
    <property type="entry name" value="DUF1294"/>
    <property type="match status" value="1"/>
</dbReference>
<dbReference type="KEGG" id="har:HEAR0867"/>
<keyword evidence="1" id="KW-0812">Transmembrane</keyword>
<dbReference type="InterPro" id="IPR010718">
    <property type="entry name" value="DUF1294"/>
</dbReference>
<accession>A4G3G7</accession>
<keyword evidence="1" id="KW-1133">Transmembrane helix</keyword>
<dbReference type="STRING" id="204773.HEAR0867"/>
<evidence type="ECO:0000313" key="2">
    <source>
        <dbReference type="EMBL" id="CAL61054.1"/>
    </source>
</evidence>
<dbReference type="HOGENOM" id="CLU_091970_2_1_4"/>
<dbReference type="Proteomes" id="UP000006697">
    <property type="component" value="Chromosome"/>
</dbReference>
<protein>
    <recommendedName>
        <fullName evidence="4">DUF1294 domain-containing protein</fullName>
    </recommendedName>
</protein>
<feature type="transmembrane region" description="Helical" evidence="1">
    <location>
        <begin position="73"/>
        <end position="90"/>
    </location>
</feature>
<sequence>MDTKMLWPVLGTYITLSVLAFAAYAIDKAAARKGEWRISESNLHLLDLLGGWPGGWLAQKFLRHKSGKRSFQRIYWITVVLHCCALAWLLSPYGSATLNAIGR</sequence>
<dbReference type="OrthoDB" id="72963at2"/>
<dbReference type="GO" id="GO:0003676">
    <property type="term" value="F:nucleic acid binding"/>
    <property type="evidence" value="ECO:0007669"/>
    <property type="project" value="InterPro"/>
</dbReference>
<feature type="transmembrane region" description="Helical" evidence="1">
    <location>
        <begin position="6"/>
        <end position="26"/>
    </location>
</feature>
<evidence type="ECO:0000313" key="3">
    <source>
        <dbReference type="Proteomes" id="UP000006697"/>
    </source>
</evidence>
<dbReference type="AlphaFoldDB" id="A4G3G7"/>
<proteinExistence type="predicted"/>
<dbReference type="eggNOG" id="COG3326">
    <property type="taxonomic scope" value="Bacteria"/>
</dbReference>
<keyword evidence="1" id="KW-0472">Membrane</keyword>
<reference evidence="2 3" key="1">
    <citation type="journal article" date="2007" name="PLoS Genet.">
        <title>A tale of two oxidation states: bacterial colonization of arsenic-rich environments.</title>
        <authorList>
            <person name="Muller D."/>
            <person name="Medigue C."/>
            <person name="Koechler S."/>
            <person name="Barbe V."/>
            <person name="Barakat M."/>
            <person name="Talla E."/>
            <person name="Bonnefoy V."/>
            <person name="Krin E."/>
            <person name="Arsene-Ploetze F."/>
            <person name="Carapito C."/>
            <person name="Chandler M."/>
            <person name="Cournoyer B."/>
            <person name="Cruveiller S."/>
            <person name="Dossat C."/>
            <person name="Duval S."/>
            <person name="Heymann M."/>
            <person name="Leize E."/>
            <person name="Lieutaud A."/>
            <person name="Lievremont D."/>
            <person name="Makita Y."/>
            <person name="Mangenot S."/>
            <person name="Nitschke W."/>
            <person name="Ortet P."/>
            <person name="Perdrial N."/>
            <person name="Schoepp B."/>
            <person name="Siguier N."/>
            <person name="Simeonova D.D."/>
            <person name="Rouy Z."/>
            <person name="Segurens B."/>
            <person name="Turlin E."/>
            <person name="Vallenet D."/>
            <person name="Van Dorsselaer A."/>
            <person name="Weiss S."/>
            <person name="Weissenbach J."/>
            <person name="Lett M.C."/>
            <person name="Danchin A."/>
            <person name="Bertin P.N."/>
        </authorList>
    </citation>
    <scope>NUCLEOTIDE SEQUENCE [LARGE SCALE GENOMIC DNA]</scope>
    <source>
        <strain evidence="3">ULPAs1</strain>
    </source>
</reference>
<gene>
    <name evidence="2" type="ordered locus">HEAR0867</name>
</gene>
<dbReference type="InterPro" id="IPR012156">
    <property type="entry name" value="Cold_shock_CspA"/>
</dbReference>
<evidence type="ECO:0008006" key="4">
    <source>
        <dbReference type="Google" id="ProtNLM"/>
    </source>
</evidence>
<dbReference type="EMBL" id="CU207211">
    <property type="protein sequence ID" value="CAL61054.1"/>
    <property type="molecule type" value="Genomic_DNA"/>
</dbReference>